<dbReference type="OrthoDB" id="10673686at2759"/>
<protein>
    <recommendedName>
        <fullName evidence="3">UBZ4-type domain-containing protein</fullName>
    </recommendedName>
</protein>
<evidence type="ECO:0008006" key="3">
    <source>
        <dbReference type="Google" id="ProtNLM"/>
    </source>
</evidence>
<comment type="caution">
    <text evidence="1">The sequence shown here is derived from an EMBL/GenBank/DDBJ whole genome shotgun (WGS) entry which is preliminary data.</text>
</comment>
<evidence type="ECO:0000313" key="1">
    <source>
        <dbReference type="EMBL" id="ORY68001.1"/>
    </source>
</evidence>
<organism evidence="1 2">
    <name type="scientific">Neocallimastix californiae</name>
    <dbReference type="NCBI Taxonomy" id="1754190"/>
    <lineage>
        <taxon>Eukaryota</taxon>
        <taxon>Fungi</taxon>
        <taxon>Fungi incertae sedis</taxon>
        <taxon>Chytridiomycota</taxon>
        <taxon>Chytridiomycota incertae sedis</taxon>
        <taxon>Neocallimastigomycetes</taxon>
        <taxon>Neocallimastigales</taxon>
        <taxon>Neocallimastigaceae</taxon>
        <taxon>Neocallimastix</taxon>
    </lineage>
</organism>
<dbReference type="EMBL" id="MCOG01000047">
    <property type="protein sequence ID" value="ORY68001.1"/>
    <property type="molecule type" value="Genomic_DNA"/>
</dbReference>
<gene>
    <name evidence="1" type="ORF">LY90DRAFT_700431</name>
</gene>
<sequence>MPPQEKLTKSNSLSSLSEIKTCPLCGIKFINKSINDINEHINKCAIIAFNTDDI</sequence>
<evidence type="ECO:0000313" key="2">
    <source>
        <dbReference type="Proteomes" id="UP000193920"/>
    </source>
</evidence>
<dbReference type="Proteomes" id="UP000193920">
    <property type="component" value="Unassembled WGS sequence"/>
</dbReference>
<accession>A0A1Y2E8X0</accession>
<proteinExistence type="predicted"/>
<dbReference type="AlphaFoldDB" id="A0A1Y2E8X0"/>
<keyword evidence="2" id="KW-1185">Reference proteome</keyword>
<name>A0A1Y2E8X0_9FUNG</name>
<reference evidence="1 2" key="1">
    <citation type="submission" date="2016-08" db="EMBL/GenBank/DDBJ databases">
        <title>A Parts List for Fungal Cellulosomes Revealed by Comparative Genomics.</title>
        <authorList>
            <consortium name="DOE Joint Genome Institute"/>
            <person name="Haitjema C.H."/>
            <person name="Gilmore S.P."/>
            <person name="Henske J.K."/>
            <person name="Solomon K.V."/>
            <person name="De Groot R."/>
            <person name="Kuo A."/>
            <person name="Mondo S.J."/>
            <person name="Salamov A.A."/>
            <person name="Labutti K."/>
            <person name="Zhao Z."/>
            <person name="Chiniquy J."/>
            <person name="Barry K."/>
            <person name="Brewer H.M."/>
            <person name="Purvine S.O."/>
            <person name="Wright A.T."/>
            <person name="Boxma B."/>
            <person name="Van Alen T."/>
            <person name="Hackstein J.H."/>
            <person name="Baker S.E."/>
            <person name="Grigoriev I.V."/>
            <person name="O'Malley M.A."/>
        </authorList>
    </citation>
    <scope>NUCLEOTIDE SEQUENCE [LARGE SCALE GENOMIC DNA]</scope>
    <source>
        <strain evidence="1 2">G1</strain>
    </source>
</reference>